<keyword evidence="14" id="KW-1185">Reference proteome</keyword>
<evidence type="ECO:0000256" key="1">
    <source>
        <dbReference type="ARBA" id="ARBA00003917"/>
    </source>
</evidence>
<organism evidence="13 14">
    <name type="scientific">Plectosphaerella plurivora</name>
    <dbReference type="NCBI Taxonomy" id="936078"/>
    <lineage>
        <taxon>Eukaryota</taxon>
        <taxon>Fungi</taxon>
        <taxon>Dikarya</taxon>
        <taxon>Ascomycota</taxon>
        <taxon>Pezizomycotina</taxon>
        <taxon>Sordariomycetes</taxon>
        <taxon>Hypocreomycetidae</taxon>
        <taxon>Glomerellales</taxon>
        <taxon>Plectosphaerellaceae</taxon>
        <taxon>Plectosphaerella</taxon>
    </lineage>
</organism>
<keyword evidence="5 10" id="KW-0732">Signal</keyword>
<dbReference type="PANTHER" id="PTHR24269:SF16">
    <property type="entry name" value="PROTEIN SLG1"/>
    <property type="match status" value="1"/>
</dbReference>
<dbReference type="PROSITE" id="PS50873">
    <property type="entry name" value="PEROXIDASE_4"/>
    <property type="match status" value="1"/>
</dbReference>
<feature type="domain" description="WSC" evidence="12">
    <location>
        <begin position="583"/>
        <end position="674"/>
    </location>
</feature>
<keyword evidence="7" id="KW-0472">Membrane</keyword>
<feature type="compositionally biased region" description="Low complexity" evidence="9">
    <location>
        <begin position="807"/>
        <end position="914"/>
    </location>
</feature>
<keyword evidence="6" id="KW-1133">Transmembrane helix</keyword>
<comment type="similarity">
    <text evidence="3">Belongs to the peroxidase family. Cytochrome c peroxidase subfamily.</text>
</comment>
<dbReference type="AlphaFoldDB" id="A0A9P8VBA2"/>
<protein>
    <submittedName>
        <fullName evidence="13">WSC domain-containing protein</fullName>
    </submittedName>
</protein>
<dbReference type="OrthoDB" id="5985073at2759"/>
<feature type="domain" description="WSC" evidence="12">
    <location>
        <begin position="697"/>
        <end position="788"/>
    </location>
</feature>
<dbReference type="InterPro" id="IPR002889">
    <property type="entry name" value="WSC_carb-bd"/>
</dbReference>
<comment type="caution">
    <text evidence="13">The sequence shown here is derived from an EMBL/GenBank/DDBJ whole genome shotgun (WGS) entry which is preliminary data.</text>
</comment>
<dbReference type="PANTHER" id="PTHR24269">
    <property type="entry name" value="KREMEN PROTEIN"/>
    <property type="match status" value="1"/>
</dbReference>
<evidence type="ECO:0000256" key="6">
    <source>
        <dbReference type="ARBA" id="ARBA00022989"/>
    </source>
</evidence>
<dbReference type="Pfam" id="PF01822">
    <property type="entry name" value="WSC"/>
    <property type="match status" value="4"/>
</dbReference>
<comment type="subcellular location">
    <subcellularLocation>
        <location evidence="2">Membrane</location>
        <topology evidence="2">Single-pass membrane protein</topology>
    </subcellularLocation>
</comment>
<feature type="signal peptide" evidence="10">
    <location>
        <begin position="1"/>
        <end position="20"/>
    </location>
</feature>
<evidence type="ECO:0000259" key="11">
    <source>
        <dbReference type="PROSITE" id="PS50873"/>
    </source>
</evidence>
<evidence type="ECO:0000256" key="5">
    <source>
        <dbReference type="ARBA" id="ARBA00022729"/>
    </source>
</evidence>
<evidence type="ECO:0000256" key="10">
    <source>
        <dbReference type="SAM" id="SignalP"/>
    </source>
</evidence>
<dbReference type="GO" id="GO:0006979">
    <property type="term" value="P:response to oxidative stress"/>
    <property type="evidence" value="ECO:0007669"/>
    <property type="project" value="InterPro"/>
</dbReference>
<feature type="domain" description="Plant heme peroxidase family profile" evidence="11">
    <location>
        <begin position="123"/>
        <end position="337"/>
    </location>
</feature>
<dbReference type="FunFam" id="1.10.520.10:FF:000020">
    <property type="entry name" value="Peroxisomal ascorbate peroxidase"/>
    <property type="match status" value="1"/>
</dbReference>
<keyword evidence="8" id="KW-0325">Glycoprotein</keyword>
<sequence>MKFDKSWLLALVGFTAHTAADPTWPSPLIDELEEIMFQTDSVNSRKFADSVSPCSNQANGAGRFAAAEWLRTAFHDMATHNRVQQTGGLDASIQYELNNGDNAGPAFATTLAFMSPFLSRRSSLSDLIALGVYTSVRTCRGPAVPFRPGRVDATGPGAVGVPQPQNAIGIFRNQFTRMGFTNQEMIQVTACGHTLGSVHSSQFPDLVPPGTTPNNQISMDSTVAVFDNRVVTEYLGWNTTNPLIVGRSVASGRNSDWKVFSSDANTTMNGMSDPAAFQAACKAVLQKMIDVVPPAATLGDPILPYQVKPTNMQLSVGASASVLELTGSIRIRTTELPRTTIAGLTITYKNRNGGSICGGPCSFAVNAQGLGRGIDDEFVWFPIAVNIPVATGISSFVVTIRRTDGTSATYDNNGNEYPLQDAVFLQRLQSCLLQSSGVSTFTAAVRNDRANLPARVLISYKVNQDNSPVPRLTSMTLDLTKGACIGAYTLFSVSTTIPGGHSAEADFDFISGTDSSAVVESFRKTRILGGTCRAFTPPSTCSTPGVSSLPSSTVSSTTGVAATSTVSTASPVPSLYHRPTIGGYSLVSCWTEGTGARALGGATFVSADMTLERCMANCAGFDYWGTEYGVECYCGNSLHSSSNSAPLSECNMVCGGDSTQYCGAGNRIELYSTTATRSTTSVPAPTATLAHLPTVGKYSLVGCQTEGTGVRALTGAAQAADTMTLEMCADFCSSFTYFGTEYGRECYCGNSLHSSSTTAPLEQCNMVCAGNPFQYCGAGSRLELYRVSASDPTSSVQAFSTDTSSQVSSDIPSSAAPSSVAPSSDVASSADPSPEAPSSAPSSVASSEAPSSEAPSPSPSSAASSADEPSVSASSAPSSAVSSVDESSVPASSAPPSSTDDVTTTTTSSSTTTPTGPVHRPTIVPFTLVGCQTEGTGARALEGKSYASGTELTLEACASFCSGFRYFGTEYSAECYCGNALHPSSSAAPIADCAMLCSGNANEYCGGPNRLTLYEDMSIAPEEPAPEPRQPAVAGDFIFLGCRTEATGARALADRATASNTMSNEVCAAFCQEYQYFGTEYGAECYCGNVLNETSNEALETDCSMLCSGADDEFCGNGNRLSVYVKQDSADE</sequence>
<dbReference type="PRINTS" id="PR00459">
    <property type="entry name" value="ASPEROXIDASE"/>
</dbReference>
<evidence type="ECO:0000256" key="2">
    <source>
        <dbReference type="ARBA" id="ARBA00004167"/>
    </source>
</evidence>
<gene>
    <name evidence="13" type="ORF">F5X68DRAFT_261735</name>
</gene>
<feature type="compositionally biased region" description="Polar residues" evidence="9">
    <location>
        <begin position="795"/>
        <end position="806"/>
    </location>
</feature>
<evidence type="ECO:0000256" key="8">
    <source>
        <dbReference type="ARBA" id="ARBA00023180"/>
    </source>
</evidence>
<evidence type="ECO:0000313" key="14">
    <source>
        <dbReference type="Proteomes" id="UP000770015"/>
    </source>
</evidence>
<feature type="region of interest" description="Disordered" evidence="9">
    <location>
        <begin position="795"/>
        <end position="922"/>
    </location>
</feature>
<dbReference type="GO" id="GO:0004601">
    <property type="term" value="F:peroxidase activity"/>
    <property type="evidence" value="ECO:0007669"/>
    <property type="project" value="InterPro"/>
</dbReference>
<evidence type="ECO:0000256" key="7">
    <source>
        <dbReference type="ARBA" id="ARBA00023136"/>
    </source>
</evidence>
<feature type="domain" description="WSC" evidence="12">
    <location>
        <begin position="925"/>
        <end position="1017"/>
    </location>
</feature>
<dbReference type="InterPro" id="IPR002016">
    <property type="entry name" value="Haem_peroxidase"/>
</dbReference>
<dbReference type="Pfam" id="PF00141">
    <property type="entry name" value="peroxidase"/>
    <property type="match status" value="1"/>
</dbReference>
<accession>A0A9P8VBA2</accession>
<dbReference type="GO" id="GO:0005886">
    <property type="term" value="C:plasma membrane"/>
    <property type="evidence" value="ECO:0007669"/>
    <property type="project" value="TreeGrafter"/>
</dbReference>
<dbReference type="SMART" id="SM00321">
    <property type="entry name" value="WSC"/>
    <property type="match status" value="4"/>
</dbReference>
<dbReference type="GO" id="GO:0020037">
    <property type="term" value="F:heme binding"/>
    <property type="evidence" value="ECO:0007669"/>
    <property type="project" value="InterPro"/>
</dbReference>
<keyword evidence="4" id="KW-0812">Transmembrane</keyword>
<name>A0A9P8VBA2_9PEZI</name>
<evidence type="ECO:0000256" key="4">
    <source>
        <dbReference type="ARBA" id="ARBA00022692"/>
    </source>
</evidence>
<feature type="domain" description="WSC" evidence="12">
    <location>
        <begin position="1036"/>
        <end position="1127"/>
    </location>
</feature>
<proteinExistence type="inferred from homology"/>
<evidence type="ECO:0000256" key="9">
    <source>
        <dbReference type="SAM" id="MobiDB-lite"/>
    </source>
</evidence>
<comment type="function">
    <text evidence="1">Destroys radicals which are normally produced within the cells and which are toxic to biological systems.</text>
</comment>
<dbReference type="EMBL" id="JAGSXJ010000012">
    <property type="protein sequence ID" value="KAH6686718.1"/>
    <property type="molecule type" value="Genomic_DNA"/>
</dbReference>
<reference evidence="13" key="1">
    <citation type="journal article" date="2021" name="Nat. Commun.">
        <title>Genetic determinants of endophytism in the Arabidopsis root mycobiome.</title>
        <authorList>
            <person name="Mesny F."/>
            <person name="Miyauchi S."/>
            <person name="Thiergart T."/>
            <person name="Pickel B."/>
            <person name="Atanasova L."/>
            <person name="Karlsson M."/>
            <person name="Huettel B."/>
            <person name="Barry K.W."/>
            <person name="Haridas S."/>
            <person name="Chen C."/>
            <person name="Bauer D."/>
            <person name="Andreopoulos W."/>
            <person name="Pangilinan J."/>
            <person name="LaButti K."/>
            <person name="Riley R."/>
            <person name="Lipzen A."/>
            <person name="Clum A."/>
            <person name="Drula E."/>
            <person name="Henrissat B."/>
            <person name="Kohler A."/>
            <person name="Grigoriev I.V."/>
            <person name="Martin F.M."/>
            <person name="Hacquard S."/>
        </authorList>
    </citation>
    <scope>NUCLEOTIDE SEQUENCE</scope>
    <source>
        <strain evidence="13">MPI-SDFR-AT-0117</strain>
    </source>
</reference>
<evidence type="ECO:0000256" key="3">
    <source>
        <dbReference type="ARBA" id="ARBA00005997"/>
    </source>
</evidence>
<dbReference type="InterPro" id="IPR051836">
    <property type="entry name" value="Kremen_rcpt"/>
</dbReference>
<evidence type="ECO:0000313" key="13">
    <source>
        <dbReference type="EMBL" id="KAH6686718.1"/>
    </source>
</evidence>
<dbReference type="Gene3D" id="1.10.520.10">
    <property type="match status" value="1"/>
</dbReference>
<dbReference type="InterPro" id="IPR010255">
    <property type="entry name" value="Haem_peroxidase_sf"/>
</dbReference>
<dbReference type="PROSITE" id="PS51212">
    <property type="entry name" value="WSC"/>
    <property type="match status" value="4"/>
</dbReference>
<feature type="chain" id="PRO_5040153715" evidence="10">
    <location>
        <begin position="21"/>
        <end position="1132"/>
    </location>
</feature>
<dbReference type="SUPFAM" id="SSF48113">
    <property type="entry name" value="Heme-dependent peroxidases"/>
    <property type="match status" value="1"/>
</dbReference>
<evidence type="ECO:0000259" key="12">
    <source>
        <dbReference type="PROSITE" id="PS51212"/>
    </source>
</evidence>
<dbReference type="Proteomes" id="UP000770015">
    <property type="component" value="Unassembled WGS sequence"/>
</dbReference>
<dbReference type="InterPro" id="IPR002207">
    <property type="entry name" value="Peroxidase_I"/>
</dbReference>